<evidence type="ECO:0000313" key="6">
    <source>
        <dbReference type="Proteomes" id="UP000614287"/>
    </source>
</evidence>
<dbReference type="AlphaFoldDB" id="A0A8J3G0L2"/>
<comment type="caution">
    <text evidence="5">The sequence shown here is derived from an EMBL/GenBank/DDBJ whole genome shotgun (WGS) entry which is preliminary data.</text>
</comment>
<accession>A0A8J3G0L2</accession>
<proteinExistence type="predicted"/>
<dbReference type="EMBL" id="BMZG01000005">
    <property type="protein sequence ID" value="GHA71871.1"/>
    <property type="molecule type" value="Genomic_DNA"/>
</dbReference>
<dbReference type="SUPFAM" id="SSF54197">
    <property type="entry name" value="HIT-like"/>
    <property type="match status" value="1"/>
</dbReference>
<dbReference type="InterPro" id="IPR019808">
    <property type="entry name" value="Histidine_triad_CS"/>
</dbReference>
<reference evidence="5" key="2">
    <citation type="submission" date="2020-09" db="EMBL/GenBank/DDBJ databases">
        <authorList>
            <person name="Sun Q."/>
            <person name="Kim S."/>
        </authorList>
    </citation>
    <scope>NUCLEOTIDE SEQUENCE</scope>
    <source>
        <strain evidence="5">KCTC 32501</strain>
    </source>
</reference>
<organism evidence="5 6">
    <name type="scientific">Formosimonas limnophila</name>
    <dbReference type="NCBI Taxonomy" id="1384487"/>
    <lineage>
        <taxon>Bacteria</taxon>
        <taxon>Pseudomonadati</taxon>
        <taxon>Pseudomonadota</taxon>
        <taxon>Betaproteobacteria</taxon>
        <taxon>Burkholderiales</taxon>
        <taxon>Burkholderiaceae</taxon>
        <taxon>Formosimonas</taxon>
    </lineage>
</organism>
<feature type="short sequence motif" description="Histidine triad motif" evidence="2 3">
    <location>
        <begin position="101"/>
        <end position="105"/>
    </location>
</feature>
<dbReference type="InterPro" id="IPR011146">
    <property type="entry name" value="HIT-like"/>
</dbReference>
<dbReference type="PROSITE" id="PS51084">
    <property type="entry name" value="HIT_2"/>
    <property type="match status" value="1"/>
</dbReference>
<dbReference type="PROSITE" id="PS00892">
    <property type="entry name" value="HIT_1"/>
    <property type="match status" value="1"/>
</dbReference>
<sequence>MADCIFCKIIAGDIPAKKVYEDDAFIAFHDINPAAPTHLLIVPKKHIETLADCTADDEALLGKMMSLAPKLALEHGARALPEGGMRVVMNVGPDGGQEVYHIHLHVLAGERPWRGFAQNAN</sequence>
<dbReference type="InterPro" id="IPR001310">
    <property type="entry name" value="Histidine_triad_HIT"/>
</dbReference>
<dbReference type="GO" id="GO:0003824">
    <property type="term" value="F:catalytic activity"/>
    <property type="evidence" value="ECO:0007669"/>
    <property type="project" value="InterPro"/>
</dbReference>
<evidence type="ECO:0000313" key="5">
    <source>
        <dbReference type="EMBL" id="GHA71871.1"/>
    </source>
</evidence>
<evidence type="ECO:0000259" key="4">
    <source>
        <dbReference type="PROSITE" id="PS51084"/>
    </source>
</evidence>
<name>A0A8J3G0L2_9BURK</name>
<dbReference type="Proteomes" id="UP000614287">
    <property type="component" value="Unassembled WGS sequence"/>
</dbReference>
<protein>
    <submittedName>
        <fullName evidence="5">Histidine triad nucleotide-binding protein</fullName>
    </submittedName>
</protein>
<gene>
    <name evidence="5" type="ORF">GCM10009007_10980</name>
</gene>
<feature type="domain" description="HIT" evidence="4">
    <location>
        <begin position="5"/>
        <end position="121"/>
    </location>
</feature>
<evidence type="ECO:0000256" key="3">
    <source>
        <dbReference type="PROSITE-ProRule" id="PRU00464"/>
    </source>
</evidence>
<dbReference type="Gene3D" id="3.30.428.10">
    <property type="entry name" value="HIT-like"/>
    <property type="match status" value="1"/>
</dbReference>
<dbReference type="Pfam" id="PF01230">
    <property type="entry name" value="HIT"/>
    <property type="match status" value="1"/>
</dbReference>
<reference evidence="5" key="1">
    <citation type="journal article" date="2014" name="Int. J. Syst. Evol. Microbiol.">
        <title>Complete genome sequence of Corynebacterium casei LMG S-19264T (=DSM 44701T), isolated from a smear-ripened cheese.</title>
        <authorList>
            <consortium name="US DOE Joint Genome Institute (JGI-PGF)"/>
            <person name="Walter F."/>
            <person name="Albersmeier A."/>
            <person name="Kalinowski J."/>
            <person name="Ruckert C."/>
        </authorList>
    </citation>
    <scope>NUCLEOTIDE SEQUENCE</scope>
    <source>
        <strain evidence="5">KCTC 32501</strain>
    </source>
</reference>
<dbReference type="CDD" id="cd01276">
    <property type="entry name" value="PKCI_related"/>
    <property type="match status" value="1"/>
</dbReference>
<evidence type="ECO:0000256" key="1">
    <source>
        <dbReference type="PIRSR" id="PIRSR601310-1"/>
    </source>
</evidence>
<dbReference type="PANTHER" id="PTHR23089">
    <property type="entry name" value="HISTIDINE TRIAD HIT PROTEIN"/>
    <property type="match status" value="1"/>
</dbReference>
<feature type="active site" description="Tele-AMP-histidine intermediate" evidence="1">
    <location>
        <position position="103"/>
    </location>
</feature>
<keyword evidence="6" id="KW-1185">Reference proteome</keyword>
<dbReference type="PRINTS" id="PR00332">
    <property type="entry name" value="HISTRIAD"/>
</dbReference>
<dbReference type="RefSeq" id="WP_189492819.1">
    <property type="nucleotide sequence ID" value="NZ_BMZG01000005.1"/>
</dbReference>
<dbReference type="InterPro" id="IPR036265">
    <property type="entry name" value="HIT-like_sf"/>
</dbReference>
<evidence type="ECO:0000256" key="2">
    <source>
        <dbReference type="PIRSR" id="PIRSR601310-3"/>
    </source>
</evidence>